<organism evidence="2 3">
    <name type="scientific">Lunasporangiospora selenospora</name>
    <dbReference type="NCBI Taxonomy" id="979761"/>
    <lineage>
        <taxon>Eukaryota</taxon>
        <taxon>Fungi</taxon>
        <taxon>Fungi incertae sedis</taxon>
        <taxon>Mucoromycota</taxon>
        <taxon>Mortierellomycotina</taxon>
        <taxon>Mortierellomycetes</taxon>
        <taxon>Mortierellales</taxon>
        <taxon>Mortierellaceae</taxon>
        <taxon>Lunasporangiospora</taxon>
    </lineage>
</organism>
<comment type="caution">
    <text evidence="2">The sequence shown here is derived from an EMBL/GenBank/DDBJ whole genome shotgun (WGS) entry which is preliminary data.</text>
</comment>
<dbReference type="Pfam" id="PF00652">
    <property type="entry name" value="Ricin_B_lectin"/>
    <property type="match status" value="1"/>
</dbReference>
<protein>
    <recommendedName>
        <fullName evidence="1">Ricin B lectin domain-containing protein</fullName>
    </recommendedName>
</protein>
<dbReference type="Gene3D" id="2.80.10.50">
    <property type="match status" value="2"/>
</dbReference>
<accession>A0A9P6K9K2</accession>
<evidence type="ECO:0000259" key="1">
    <source>
        <dbReference type="SMART" id="SM00458"/>
    </source>
</evidence>
<dbReference type="AlphaFoldDB" id="A0A9P6K9K2"/>
<keyword evidence="3" id="KW-1185">Reference proteome</keyword>
<dbReference type="SMART" id="SM00458">
    <property type="entry name" value="RICIN"/>
    <property type="match status" value="1"/>
</dbReference>
<sequence>GGNVVLYTCAEPGSEGSKNQNWAIRNDYTIRMGLTEFCLGLKMNLKTSNFNYPYANLTLVKCDSSSAEQKWTIQDGVAIRNEYYGYCIDAMAGILEDNQPLIGYPCHSQPRDNQRWMLPDSWSCFDDTTFGDLDPPPECTSDIVGTLKNQDGYCFGTNIESPITPSNPWTWVTYQECDGSAGQNWRLEYGQIMIDKNPDGVTGSLCLATDGGDPGLSFGWLYVHECTGKSDERWYFEGSIMRNNGFVRCVGSKGEDALGQTPTTEPCLFGYRNTTNNELPPVKNFNMTYPADWQC</sequence>
<dbReference type="InterPro" id="IPR000772">
    <property type="entry name" value="Ricin_B_lectin"/>
</dbReference>
<dbReference type="Proteomes" id="UP000780801">
    <property type="component" value="Unassembled WGS sequence"/>
</dbReference>
<reference evidence="2" key="1">
    <citation type="journal article" date="2020" name="Fungal Divers.">
        <title>Resolving the Mortierellaceae phylogeny through synthesis of multi-gene phylogenetics and phylogenomics.</title>
        <authorList>
            <person name="Vandepol N."/>
            <person name="Liber J."/>
            <person name="Desiro A."/>
            <person name="Na H."/>
            <person name="Kennedy M."/>
            <person name="Barry K."/>
            <person name="Grigoriev I.V."/>
            <person name="Miller A.N."/>
            <person name="O'Donnell K."/>
            <person name="Stajich J.E."/>
            <person name="Bonito G."/>
        </authorList>
    </citation>
    <scope>NUCLEOTIDE SEQUENCE</scope>
    <source>
        <strain evidence="2">KOD1015</strain>
    </source>
</reference>
<dbReference type="InterPro" id="IPR035992">
    <property type="entry name" value="Ricin_B-like_lectins"/>
</dbReference>
<evidence type="ECO:0000313" key="2">
    <source>
        <dbReference type="EMBL" id="KAF9577239.1"/>
    </source>
</evidence>
<name>A0A9P6K9K2_9FUNG</name>
<dbReference type="EMBL" id="JAABOA010005105">
    <property type="protein sequence ID" value="KAF9577239.1"/>
    <property type="molecule type" value="Genomic_DNA"/>
</dbReference>
<evidence type="ECO:0000313" key="3">
    <source>
        <dbReference type="Proteomes" id="UP000780801"/>
    </source>
</evidence>
<gene>
    <name evidence="2" type="ORF">BGW38_007688</name>
</gene>
<feature type="non-terminal residue" evidence="2">
    <location>
        <position position="295"/>
    </location>
</feature>
<feature type="domain" description="Ricin B lectin" evidence="1">
    <location>
        <begin position="74"/>
        <end position="237"/>
    </location>
</feature>
<proteinExistence type="predicted"/>
<dbReference type="CDD" id="cd00161">
    <property type="entry name" value="beta-trefoil_Ricin-like"/>
    <property type="match status" value="2"/>
</dbReference>
<dbReference type="PROSITE" id="PS50231">
    <property type="entry name" value="RICIN_B_LECTIN"/>
    <property type="match status" value="2"/>
</dbReference>
<dbReference type="OrthoDB" id="6770063at2759"/>
<dbReference type="SUPFAM" id="SSF50370">
    <property type="entry name" value="Ricin B-like lectins"/>
    <property type="match status" value="2"/>
</dbReference>